<dbReference type="Pfam" id="PF00990">
    <property type="entry name" value="GGDEF"/>
    <property type="match status" value="1"/>
</dbReference>
<organism evidence="4 5">
    <name type="scientific">Candidatus Brocadia sinica JPN1</name>
    <dbReference type="NCBI Taxonomy" id="1197129"/>
    <lineage>
        <taxon>Bacteria</taxon>
        <taxon>Pseudomonadati</taxon>
        <taxon>Planctomycetota</taxon>
        <taxon>Candidatus Brocadiia</taxon>
        <taxon>Candidatus Brocadiales</taxon>
        <taxon>Candidatus Brocadiaceae</taxon>
        <taxon>Candidatus Brocadia</taxon>
    </lineage>
</organism>
<evidence type="ECO:0000256" key="1">
    <source>
        <dbReference type="ARBA" id="ARBA00012528"/>
    </source>
</evidence>
<keyword evidence="5" id="KW-1185">Reference proteome</keyword>
<reference evidence="5" key="1">
    <citation type="journal article" date="2015" name="Genome Announc.">
        <title>Draft Genome Sequence of an Anaerobic Ammonium-Oxidizing Bacterium, "Candidatus Brocadia sinica".</title>
        <authorList>
            <person name="Oshiki M."/>
            <person name="Shinyako-Hata K."/>
            <person name="Satoh H."/>
            <person name="Okabe S."/>
        </authorList>
    </citation>
    <scope>NUCLEOTIDE SEQUENCE [LARGE SCALE GENOMIC DNA]</scope>
    <source>
        <strain evidence="5">JPN1</strain>
    </source>
</reference>
<dbReference type="EMBL" id="BAFN01000001">
    <property type="protein sequence ID" value="GAN33001.1"/>
    <property type="molecule type" value="Genomic_DNA"/>
</dbReference>
<gene>
    <name evidence="4" type="ORF">BROSI_A1517</name>
</gene>
<dbReference type="InterPro" id="IPR043128">
    <property type="entry name" value="Rev_trsase/Diguanyl_cyclase"/>
</dbReference>
<comment type="caution">
    <text evidence="4">The sequence shown here is derived from an EMBL/GenBank/DDBJ whole genome shotgun (WGS) entry which is preliminary data.</text>
</comment>
<sequence>MAEKLRDSIAIHAFADNNKKYHVTASFGVAEINPAVDTFTKDDLLNFADEALFESKKKGRNSVTLHTSKKKWFGRKYIDVFQE</sequence>
<dbReference type="Gene3D" id="3.30.70.270">
    <property type="match status" value="1"/>
</dbReference>
<dbReference type="EC" id="2.7.7.65" evidence="1"/>
<proteinExistence type="predicted"/>
<name>A0ABQ0JWA7_9BACT</name>
<comment type="catalytic activity">
    <reaction evidence="2">
        <text>2 GTP = 3',3'-c-di-GMP + 2 diphosphate</text>
        <dbReference type="Rhea" id="RHEA:24898"/>
        <dbReference type="ChEBI" id="CHEBI:33019"/>
        <dbReference type="ChEBI" id="CHEBI:37565"/>
        <dbReference type="ChEBI" id="CHEBI:58805"/>
        <dbReference type="EC" id="2.7.7.65"/>
    </reaction>
</comment>
<protein>
    <recommendedName>
        <fullName evidence="1">diguanylate cyclase</fullName>
        <ecNumber evidence="1">2.7.7.65</ecNumber>
    </recommendedName>
</protein>
<feature type="domain" description="GGDEF" evidence="3">
    <location>
        <begin position="1"/>
        <end position="68"/>
    </location>
</feature>
<evidence type="ECO:0000313" key="4">
    <source>
        <dbReference type="EMBL" id="GAN33001.1"/>
    </source>
</evidence>
<evidence type="ECO:0000259" key="3">
    <source>
        <dbReference type="PROSITE" id="PS50887"/>
    </source>
</evidence>
<dbReference type="SUPFAM" id="SSF55073">
    <property type="entry name" value="Nucleotide cyclase"/>
    <property type="match status" value="1"/>
</dbReference>
<dbReference type="InterPro" id="IPR029787">
    <property type="entry name" value="Nucleotide_cyclase"/>
</dbReference>
<dbReference type="InterPro" id="IPR000160">
    <property type="entry name" value="GGDEF_dom"/>
</dbReference>
<dbReference type="PANTHER" id="PTHR45138:SF9">
    <property type="entry name" value="DIGUANYLATE CYCLASE DGCM-RELATED"/>
    <property type="match status" value="1"/>
</dbReference>
<evidence type="ECO:0000313" key="5">
    <source>
        <dbReference type="Proteomes" id="UP000032309"/>
    </source>
</evidence>
<evidence type="ECO:0000256" key="2">
    <source>
        <dbReference type="ARBA" id="ARBA00034247"/>
    </source>
</evidence>
<dbReference type="PROSITE" id="PS50887">
    <property type="entry name" value="GGDEF"/>
    <property type="match status" value="1"/>
</dbReference>
<dbReference type="PANTHER" id="PTHR45138">
    <property type="entry name" value="REGULATORY COMPONENTS OF SENSORY TRANSDUCTION SYSTEM"/>
    <property type="match status" value="1"/>
</dbReference>
<dbReference type="Proteomes" id="UP000032309">
    <property type="component" value="Unassembled WGS sequence"/>
</dbReference>
<dbReference type="RefSeq" id="WP_052563070.1">
    <property type="nucleotide sequence ID" value="NZ_BAFN01000001.1"/>
</dbReference>
<accession>A0ABQ0JWA7</accession>
<dbReference type="InterPro" id="IPR050469">
    <property type="entry name" value="Diguanylate_Cyclase"/>
</dbReference>